<name>A0A0V8E2M2_LACLL</name>
<evidence type="ECO:0000313" key="2">
    <source>
        <dbReference type="Proteomes" id="UP000053612"/>
    </source>
</evidence>
<proteinExistence type="predicted"/>
<dbReference type="EMBL" id="LKLS01000077">
    <property type="protein sequence ID" value="KSU20052.1"/>
    <property type="molecule type" value="Genomic_DNA"/>
</dbReference>
<protein>
    <submittedName>
        <fullName evidence="1">Prophage pi1 protein 05</fullName>
    </submittedName>
</protein>
<reference evidence="2" key="1">
    <citation type="submission" date="2015-10" db="EMBL/GenBank/DDBJ databases">
        <title>Draft Genome Sequences of 11 Lactococcus lactis subspecies cremoris strains.</title>
        <authorList>
            <person name="Wels M."/>
            <person name="Backus L."/>
            <person name="Boekhorst J."/>
            <person name="Dijkstra A."/>
            <person name="Beerthuizen M."/>
            <person name="Kelly W."/>
            <person name="Siezen R."/>
            <person name="Bachmann H."/>
            <person name="Van Hijum S."/>
        </authorList>
    </citation>
    <scope>NUCLEOTIDE SEQUENCE [LARGE SCALE GENOMIC DNA]</scope>
    <source>
        <strain evidence="2">LMG9449</strain>
    </source>
</reference>
<dbReference type="AlphaFoldDB" id="A0A0V8E2M2"/>
<evidence type="ECO:0000313" key="1">
    <source>
        <dbReference type="EMBL" id="KSU20052.1"/>
    </source>
</evidence>
<dbReference type="Proteomes" id="UP000053612">
    <property type="component" value="Unassembled WGS sequence"/>
</dbReference>
<gene>
    <name evidence="1" type="ORF">LMG9449_0660</name>
</gene>
<dbReference type="RefSeq" id="WP_058224676.1">
    <property type="nucleotide sequence ID" value="NZ_LKLS01000077.1"/>
</dbReference>
<accession>A0A0V8E2M2</accession>
<comment type="caution">
    <text evidence="1">The sequence shown here is derived from an EMBL/GenBank/DDBJ whole genome shotgun (WGS) entry which is preliminary data.</text>
</comment>
<organism evidence="1 2">
    <name type="scientific">Lactococcus lactis subsp. lactis</name>
    <name type="common">Streptococcus lactis</name>
    <dbReference type="NCBI Taxonomy" id="1360"/>
    <lineage>
        <taxon>Bacteria</taxon>
        <taxon>Bacillati</taxon>
        <taxon>Bacillota</taxon>
        <taxon>Bacilli</taxon>
        <taxon>Lactobacillales</taxon>
        <taxon>Streptococcaceae</taxon>
        <taxon>Lactococcus</taxon>
    </lineage>
</organism>
<dbReference type="PATRIC" id="fig|1360.109.peg.2423"/>
<sequence length="77" mass="8695">MNLEKIKQVKMLDNFEEIKDIVNAHIEMGWIVLLSDSNKVIIGAEWPESYNMNFNLTVERKHFGVVGKPGVPGIGVI</sequence>